<dbReference type="PANTHER" id="PTHR33747">
    <property type="entry name" value="UPF0225 PROTEIN SCO1677"/>
    <property type="match status" value="1"/>
</dbReference>
<dbReference type="Pfam" id="PF02810">
    <property type="entry name" value="SEC-C"/>
    <property type="match status" value="1"/>
</dbReference>
<protein>
    <submittedName>
        <fullName evidence="1">UPF0149 family protein</fullName>
    </submittedName>
</protein>
<organism evidence="1 2">
    <name type="scientific">Vibrio algicola</name>
    <dbReference type="NCBI Taxonomy" id="2662262"/>
    <lineage>
        <taxon>Bacteria</taxon>
        <taxon>Pseudomonadati</taxon>
        <taxon>Pseudomonadota</taxon>
        <taxon>Gammaproteobacteria</taxon>
        <taxon>Vibrionales</taxon>
        <taxon>Vibrionaceae</taxon>
        <taxon>Vibrio</taxon>
    </lineage>
</organism>
<accession>A0A5Q0TDG6</accession>
<sequence length="218" mass="24251">MNDLIDNETVSSSQYPAEFWEGVILAANMSPKPLTPEQWIEPLIADIEADTKQALVTRFEQQYAYLMVSDYDLFTLLKITLTEPLGSVNTDLVDHAALQATAQGFMSIWPVVENGWNEAGQISDGSVRMLQALLTTFMLIVDQEQTQQQMQAAGITEVPCLKQMLPQLNLMINEVAHSANELMQGKQAQYINPYKGLGRNDPCPCDSGKKFKQCCGKS</sequence>
<name>A0A5Q0TDG6_9VIBR</name>
<dbReference type="EMBL" id="CP045699">
    <property type="protein sequence ID" value="QGA65232.1"/>
    <property type="molecule type" value="Genomic_DNA"/>
</dbReference>
<dbReference type="SUPFAM" id="SSF103642">
    <property type="entry name" value="Sec-C motif"/>
    <property type="match status" value="1"/>
</dbReference>
<keyword evidence="2" id="KW-1185">Reference proteome</keyword>
<dbReference type="Pfam" id="PF03695">
    <property type="entry name" value="UPF0149"/>
    <property type="match status" value="1"/>
</dbReference>
<reference evidence="1 2" key="1">
    <citation type="submission" date="2019-10" db="EMBL/GenBank/DDBJ databases">
        <title>Vibrio sp. nov., isolated from Coralline algae surface.</title>
        <authorList>
            <person name="Geng Y."/>
            <person name="Zhang X."/>
        </authorList>
    </citation>
    <scope>NUCLEOTIDE SEQUENCE [LARGE SCALE GENOMIC DNA]</scope>
    <source>
        <strain evidence="1 2">SM1977</strain>
    </source>
</reference>
<dbReference type="InterPro" id="IPR011978">
    <property type="entry name" value="YgfB-like"/>
</dbReference>
<evidence type="ECO:0000313" key="2">
    <source>
        <dbReference type="Proteomes" id="UP000348942"/>
    </source>
</evidence>
<dbReference type="AlphaFoldDB" id="A0A5Q0TDG6"/>
<evidence type="ECO:0000313" key="1">
    <source>
        <dbReference type="EMBL" id="QGA65232.1"/>
    </source>
</evidence>
<dbReference type="InterPro" id="IPR004027">
    <property type="entry name" value="SEC_C_motif"/>
</dbReference>
<dbReference type="RefSeq" id="WP_153447381.1">
    <property type="nucleotide sequence ID" value="NZ_CP045699.1"/>
</dbReference>
<dbReference type="PANTHER" id="PTHR33747:SF1">
    <property type="entry name" value="ADENYLATE CYCLASE-ASSOCIATED CAP C-TERMINAL DOMAIN-CONTAINING PROTEIN"/>
    <property type="match status" value="1"/>
</dbReference>
<proteinExistence type="predicted"/>
<gene>
    <name evidence="1" type="ORF">GFB47_07275</name>
</gene>
<dbReference type="Gene3D" id="3.10.450.50">
    <property type="match status" value="1"/>
</dbReference>
<dbReference type="Proteomes" id="UP000348942">
    <property type="component" value="Chromosome 1"/>
</dbReference>